<keyword evidence="3" id="KW-1185">Reference proteome</keyword>
<sequence length="235" mass="26060">MIYRLLCCSDTHTEVPPNLDEASATAWLHAGDVVEGPEIVGDDSDPLQDFLRAPVARWFKERPLPVFVVKGNHDTVDDVHAFRHANDVTGRVVRIAESLVLAGIGWCGETYYELPLESDLRGPCDSVLRAANRILMPSDSLILLTHYPPRFPGMRELTRDVPNGGVWYDCVRGLVAELRPTAVVQGHVHSWAGTSQVVRIEDRDTTVFHPGKLGGILQVDTVCRTAEVSWPSCER</sequence>
<dbReference type="EMBL" id="CP063458">
    <property type="protein sequence ID" value="QOV88845.1"/>
    <property type="molecule type" value="Genomic_DNA"/>
</dbReference>
<evidence type="ECO:0000313" key="2">
    <source>
        <dbReference type="EMBL" id="QOV88845.1"/>
    </source>
</evidence>
<gene>
    <name evidence="2" type="ORF">IPV69_21860</name>
</gene>
<dbReference type="KEGG" id="hbs:IPV69_21860"/>
<proteinExistence type="predicted"/>
<protein>
    <submittedName>
        <fullName evidence="2">Metallophosphoesterase</fullName>
    </submittedName>
</protein>
<name>A0A7M2WTJ3_9BACT</name>
<dbReference type="AlphaFoldDB" id="A0A7M2WTJ3"/>
<feature type="domain" description="Calcineurin-like phosphoesterase" evidence="1">
    <location>
        <begin position="4"/>
        <end position="190"/>
    </location>
</feature>
<dbReference type="InterPro" id="IPR029052">
    <property type="entry name" value="Metallo-depent_PP-like"/>
</dbReference>
<accession>A0A7M2WTJ3</accession>
<dbReference type="RefSeq" id="WP_206291852.1">
    <property type="nucleotide sequence ID" value="NZ_CP063458.1"/>
</dbReference>
<dbReference type="Proteomes" id="UP000593765">
    <property type="component" value="Chromosome"/>
</dbReference>
<organism evidence="2 3">
    <name type="scientific">Humisphaera borealis</name>
    <dbReference type="NCBI Taxonomy" id="2807512"/>
    <lineage>
        <taxon>Bacteria</taxon>
        <taxon>Pseudomonadati</taxon>
        <taxon>Planctomycetota</taxon>
        <taxon>Phycisphaerae</taxon>
        <taxon>Tepidisphaerales</taxon>
        <taxon>Tepidisphaeraceae</taxon>
        <taxon>Humisphaera</taxon>
    </lineage>
</organism>
<reference evidence="2 3" key="1">
    <citation type="submission" date="2020-10" db="EMBL/GenBank/DDBJ databases">
        <title>Wide distribution of Phycisphaera-like planctomycetes from WD2101 soil group in peatlands and genome analysis of the first cultivated representative.</title>
        <authorList>
            <person name="Dedysh S.N."/>
            <person name="Beletsky A.V."/>
            <person name="Ivanova A."/>
            <person name="Kulichevskaya I.S."/>
            <person name="Suzina N.E."/>
            <person name="Philippov D.A."/>
            <person name="Rakitin A.L."/>
            <person name="Mardanov A.V."/>
            <person name="Ravin N.V."/>
        </authorList>
    </citation>
    <scope>NUCLEOTIDE SEQUENCE [LARGE SCALE GENOMIC DNA]</scope>
    <source>
        <strain evidence="2 3">M1803</strain>
    </source>
</reference>
<dbReference type="SUPFAM" id="SSF56300">
    <property type="entry name" value="Metallo-dependent phosphatases"/>
    <property type="match status" value="1"/>
</dbReference>
<dbReference type="Pfam" id="PF00149">
    <property type="entry name" value="Metallophos"/>
    <property type="match status" value="1"/>
</dbReference>
<dbReference type="Gene3D" id="3.60.21.10">
    <property type="match status" value="1"/>
</dbReference>
<dbReference type="InterPro" id="IPR004843">
    <property type="entry name" value="Calcineurin-like_PHP"/>
</dbReference>
<evidence type="ECO:0000259" key="1">
    <source>
        <dbReference type="Pfam" id="PF00149"/>
    </source>
</evidence>
<dbReference type="GO" id="GO:0016787">
    <property type="term" value="F:hydrolase activity"/>
    <property type="evidence" value="ECO:0007669"/>
    <property type="project" value="InterPro"/>
</dbReference>
<evidence type="ECO:0000313" key="3">
    <source>
        <dbReference type="Proteomes" id="UP000593765"/>
    </source>
</evidence>